<comment type="caution">
    <text evidence="2">The sequence shown here is derived from an EMBL/GenBank/DDBJ whole genome shotgun (WGS) entry which is preliminary data.</text>
</comment>
<keyword evidence="3" id="KW-1185">Reference proteome</keyword>
<dbReference type="CDD" id="cd09272">
    <property type="entry name" value="RNase_HI_RT_Ty1"/>
    <property type="match status" value="1"/>
</dbReference>
<dbReference type="Proteomes" id="UP000701853">
    <property type="component" value="Chromosome 2"/>
</dbReference>
<gene>
    <name evidence="2" type="ORF">CXB51_003205</name>
</gene>
<accession>A0A8J6D781</accession>
<evidence type="ECO:0000313" key="2">
    <source>
        <dbReference type="EMBL" id="KAG8501082.1"/>
    </source>
</evidence>
<dbReference type="InterPro" id="IPR043502">
    <property type="entry name" value="DNA/RNA_pol_sf"/>
</dbReference>
<dbReference type="AlphaFoldDB" id="A0A8J6D781"/>
<organism evidence="2 3">
    <name type="scientific">Gossypium anomalum</name>
    <dbReference type="NCBI Taxonomy" id="47600"/>
    <lineage>
        <taxon>Eukaryota</taxon>
        <taxon>Viridiplantae</taxon>
        <taxon>Streptophyta</taxon>
        <taxon>Embryophyta</taxon>
        <taxon>Tracheophyta</taxon>
        <taxon>Spermatophyta</taxon>
        <taxon>Magnoliopsida</taxon>
        <taxon>eudicotyledons</taxon>
        <taxon>Gunneridae</taxon>
        <taxon>Pentapetalae</taxon>
        <taxon>rosids</taxon>
        <taxon>malvids</taxon>
        <taxon>Malvales</taxon>
        <taxon>Malvaceae</taxon>
        <taxon>Malvoideae</taxon>
        <taxon>Gossypium</taxon>
    </lineage>
</organism>
<dbReference type="EMBL" id="JAHUZN010000002">
    <property type="protein sequence ID" value="KAG8501082.1"/>
    <property type="molecule type" value="Genomic_DNA"/>
</dbReference>
<dbReference type="Pfam" id="PF07727">
    <property type="entry name" value="RVT_2"/>
    <property type="match status" value="1"/>
</dbReference>
<dbReference type="PANTHER" id="PTHR11439">
    <property type="entry name" value="GAG-POL-RELATED RETROTRANSPOSON"/>
    <property type="match status" value="1"/>
</dbReference>
<dbReference type="SUPFAM" id="SSF56672">
    <property type="entry name" value="DNA/RNA polymerases"/>
    <property type="match status" value="1"/>
</dbReference>
<name>A0A8J6D781_9ROSI</name>
<feature type="domain" description="Reverse transcriptase Ty1/copia-type" evidence="1">
    <location>
        <begin position="17"/>
        <end position="82"/>
    </location>
</feature>
<evidence type="ECO:0000259" key="1">
    <source>
        <dbReference type="Pfam" id="PF07727"/>
    </source>
</evidence>
<reference evidence="2 3" key="1">
    <citation type="journal article" date="2021" name="bioRxiv">
        <title>The Gossypium anomalum genome as a resource for cotton improvement and evolutionary analysis of hybrid incompatibility.</title>
        <authorList>
            <person name="Grover C.E."/>
            <person name="Yuan D."/>
            <person name="Arick M.A."/>
            <person name="Miller E.R."/>
            <person name="Hu G."/>
            <person name="Peterson D.G."/>
            <person name="Wendel J.F."/>
            <person name="Udall J.A."/>
        </authorList>
    </citation>
    <scope>NUCLEOTIDE SEQUENCE [LARGE SCALE GENOMIC DNA]</scope>
    <source>
        <strain evidence="2">JFW-Udall</strain>
        <tissue evidence="2">Leaf</tissue>
    </source>
</reference>
<protein>
    <recommendedName>
        <fullName evidence="1">Reverse transcriptase Ty1/copia-type domain-containing protein</fullName>
    </recommendedName>
</protein>
<sequence>MKQPLGMKWLMIMGCPWHPSRANSSLFYKHTNAGSVYFLIYVDDIIVTGDDSAELDVVISCLDRQFSLKDLGELSFFLGLEQKYALELLERANMMNAKPMNTLMVSSPTLTSLVVSDLSDGTLYRQVVSILQYLCLTHPDLSFAINKVSQYMHKPYDVLWTVVKRILLYVNGAIDYGLLFQASSMSLTGFSDANWASSIEDRKFIFGFFIYLGYNLVGWMSKKQSVVSRSTTEAEYRSLANATSKLMWLHSLLTKIGLKLSGTPVIWCDNSSAVSLATNPMPHARVKHVELDIHFVREKVLSDKLCVNFVPGCDLVADLLAKPLTFGAFS</sequence>
<dbReference type="PANTHER" id="PTHR11439:SF467">
    <property type="entry name" value="INTEGRASE CATALYTIC DOMAIN-CONTAINING PROTEIN"/>
    <property type="match status" value="1"/>
</dbReference>
<evidence type="ECO:0000313" key="3">
    <source>
        <dbReference type="Proteomes" id="UP000701853"/>
    </source>
</evidence>
<dbReference type="InterPro" id="IPR013103">
    <property type="entry name" value="RVT_2"/>
</dbReference>
<dbReference type="OrthoDB" id="1304888at2759"/>
<proteinExistence type="predicted"/>